<dbReference type="PROSITE" id="PS00466">
    <property type="entry name" value="ZF_TFIIS_1"/>
    <property type="match status" value="1"/>
</dbReference>
<dbReference type="InterPro" id="IPR006289">
    <property type="entry name" value="TFSII"/>
</dbReference>
<evidence type="ECO:0000256" key="4">
    <source>
        <dbReference type="ARBA" id="ARBA00022833"/>
    </source>
</evidence>
<evidence type="ECO:0000259" key="12">
    <source>
        <dbReference type="PROSITE" id="PS51321"/>
    </source>
</evidence>
<evidence type="ECO:0000256" key="8">
    <source>
        <dbReference type="RuleBase" id="RU368078"/>
    </source>
</evidence>
<comment type="subcellular location">
    <subcellularLocation>
        <location evidence="1 7 8">Nucleus</location>
    </subcellularLocation>
</comment>
<feature type="domain" description="TFIIS N-terminal" evidence="11">
    <location>
        <begin position="13"/>
        <end position="91"/>
    </location>
</feature>
<dbReference type="SMART" id="SM00509">
    <property type="entry name" value="TFS2N"/>
    <property type="match status" value="1"/>
</dbReference>
<feature type="domain" description="TFIIS-type" evidence="10">
    <location>
        <begin position="299"/>
        <end position="339"/>
    </location>
</feature>
<dbReference type="NCBIfam" id="TIGR01385">
    <property type="entry name" value="TFSII"/>
    <property type="match status" value="1"/>
</dbReference>
<dbReference type="InterPro" id="IPR003618">
    <property type="entry name" value="TFIIS_cen_dom"/>
</dbReference>
<evidence type="ECO:0000256" key="7">
    <source>
        <dbReference type="PROSITE-ProRule" id="PRU00649"/>
    </source>
</evidence>
<dbReference type="EMBL" id="DF237443">
    <property type="protein sequence ID" value="GAQ89179.1"/>
    <property type="molecule type" value="Genomic_DNA"/>
</dbReference>
<name>A0A1Y1II46_KLENI</name>
<keyword evidence="2 8" id="KW-0479">Metal-binding</keyword>
<dbReference type="CDD" id="cd13749">
    <property type="entry name" value="Zn-ribbon_TFIIS"/>
    <property type="match status" value="1"/>
</dbReference>
<dbReference type="STRING" id="105231.A0A1Y1II46"/>
<dbReference type="GO" id="GO:0008270">
    <property type="term" value="F:zinc ion binding"/>
    <property type="evidence" value="ECO:0007669"/>
    <property type="project" value="UniProtKB-UniRule"/>
</dbReference>
<dbReference type="PANTHER" id="PTHR11477:SF0">
    <property type="entry name" value="IP08861P-RELATED"/>
    <property type="match status" value="1"/>
</dbReference>
<dbReference type="Gene3D" id="2.20.25.10">
    <property type="match status" value="1"/>
</dbReference>
<evidence type="ECO:0000256" key="2">
    <source>
        <dbReference type="ARBA" id="ARBA00022723"/>
    </source>
</evidence>
<comment type="function">
    <text evidence="8">Necessary for efficient RNA polymerase II transcription elongation past template-encoded arresting sites.</text>
</comment>
<sequence>MSGAGAEVVRLFEKASTAANAAGAGDSLVASEESRAADALQQLQKVSISTAVLVETQVAKKVRRLIKHPSRKISAAAQALLDTWKKAVVAEGPAKSAATPQVPNDAPDRAQPNTNEGNSVGKPMGSATDAGALPEGELAEPPSPSGAAAETPMSRAVSREEVEAALAGVEVIGVELRDKLRGNIVEALMMAQVDARTCACNAVAVGTAVEAELYKQFVKDARDMSLYKAKYRSIHFNLKDKNNPDLRNRVLTGGVSPARLMTMTAEEMASDEKKYQIKLIRDKAMFEADRSMKNVASTDQFKCGRCKQRKCTYFQMQTRSADEPMTTFVTCTVCQKRWKFC</sequence>
<dbReference type="GO" id="GO:0005634">
    <property type="term" value="C:nucleus"/>
    <property type="evidence" value="ECO:0000318"/>
    <property type="project" value="GO_Central"/>
</dbReference>
<dbReference type="Pfam" id="PF01096">
    <property type="entry name" value="Zn_ribbon_TFIIS"/>
    <property type="match status" value="1"/>
</dbReference>
<dbReference type="SUPFAM" id="SSF57783">
    <property type="entry name" value="Zinc beta-ribbon"/>
    <property type="match status" value="1"/>
</dbReference>
<dbReference type="Pfam" id="PF08711">
    <property type="entry name" value="Med26"/>
    <property type="match status" value="1"/>
</dbReference>
<dbReference type="PROSITE" id="PS51321">
    <property type="entry name" value="TFIIS_CENTRAL"/>
    <property type="match status" value="1"/>
</dbReference>
<dbReference type="GO" id="GO:0003677">
    <property type="term" value="F:DNA binding"/>
    <property type="evidence" value="ECO:0007669"/>
    <property type="project" value="UniProtKB-KW"/>
</dbReference>
<evidence type="ECO:0000256" key="6">
    <source>
        <dbReference type="PROSITE-ProRule" id="PRU00472"/>
    </source>
</evidence>
<dbReference type="Gene3D" id="1.20.930.10">
    <property type="entry name" value="Conserved domain common to transcription factors TFIIS, elongin A, CRSP70"/>
    <property type="match status" value="1"/>
</dbReference>
<dbReference type="OMA" id="DACDPFR"/>
<protein>
    <recommendedName>
        <fullName evidence="8">Transcription elongation factor</fullName>
    </recommendedName>
</protein>
<keyword evidence="8" id="KW-0238">DNA-binding</keyword>
<dbReference type="InterPro" id="IPR017923">
    <property type="entry name" value="TFIIS_N"/>
</dbReference>
<keyword evidence="4 8" id="KW-0862">Zinc</keyword>
<evidence type="ECO:0000313" key="14">
    <source>
        <dbReference type="Proteomes" id="UP000054558"/>
    </source>
</evidence>
<organism evidence="13 14">
    <name type="scientific">Klebsormidium nitens</name>
    <name type="common">Green alga</name>
    <name type="synonym">Ulothrix nitens</name>
    <dbReference type="NCBI Taxonomy" id="105231"/>
    <lineage>
        <taxon>Eukaryota</taxon>
        <taxon>Viridiplantae</taxon>
        <taxon>Streptophyta</taxon>
        <taxon>Klebsormidiophyceae</taxon>
        <taxon>Klebsormidiales</taxon>
        <taxon>Klebsormidiaceae</taxon>
        <taxon>Klebsormidium</taxon>
    </lineage>
</organism>
<keyword evidence="3 6" id="KW-0863">Zinc-finger</keyword>
<dbReference type="PROSITE" id="PS51133">
    <property type="entry name" value="ZF_TFIIS_2"/>
    <property type="match status" value="1"/>
</dbReference>
<dbReference type="InterPro" id="IPR035100">
    <property type="entry name" value="TF_IIS-typ"/>
</dbReference>
<feature type="region of interest" description="Disordered" evidence="9">
    <location>
        <begin position="92"/>
        <end position="156"/>
    </location>
</feature>
<dbReference type="InterPro" id="IPR001222">
    <property type="entry name" value="Znf_TFIIS"/>
</dbReference>
<dbReference type="InterPro" id="IPR035441">
    <property type="entry name" value="TFIIS/LEDGF_dom_sf"/>
</dbReference>
<dbReference type="GO" id="GO:0006368">
    <property type="term" value="P:transcription elongation by RNA polymerase II"/>
    <property type="evidence" value="ECO:0007669"/>
    <property type="project" value="InterPro"/>
</dbReference>
<dbReference type="InterPro" id="IPR036575">
    <property type="entry name" value="TFIIS_cen_dom_sf"/>
</dbReference>
<proteinExistence type="inferred from homology"/>
<dbReference type="GO" id="GO:0006357">
    <property type="term" value="P:regulation of transcription by RNA polymerase II"/>
    <property type="evidence" value="ECO:0000318"/>
    <property type="project" value="GO_Central"/>
</dbReference>
<dbReference type="Gene3D" id="1.10.472.30">
    <property type="entry name" value="Transcription elongation factor S-II, central domain"/>
    <property type="match status" value="1"/>
</dbReference>
<dbReference type="OrthoDB" id="44867at2759"/>
<keyword evidence="14" id="KW-1185">Reference proteome</keyword>
<dbReference type="PROSITE" id="PS51319">
    <property type="entry name" value="TFIIS_N"/>
    <property type="match status" value="1"/>
</dbReference>
<dbReference type="SUPFAM" id="SSF46942">
    <property type="entry name" value="Elongation factor TFIIS domain 2"/>
    <property type="match status" value="1"/>
</dbReference>
<dbReference type="PIRSF" id="PIRSF006704">
    <property type="entry name" value="TF_IIS"/>
    <property type="match status" value="1"/>
</dbReference>
<dbReference type="Proteomes" id="UP000054558">
    <property type="component" value="Unassembled WGS sequence"/>
</dbReference>
<dbReference type="PANTHER" id="PTHR11477">
    <property type="entry name" value="TRANSCRIPTION FACTOR S-II ZINC FINGER DOMAIN-CONTAINING PROTEIN"/>
    <property type="match status" value="1"/>
</dbReference>
<reference evidence="13 14" key="1">
    <citation type="journal article" date="2014" name="Nat. Commun.">
        <title>Klebsormidium flaccidum genome reveals primary factors for plant terrestrial adaptation.</title>
        <authorList>
            <person name="Hori K."/>
            <person name="Maruyama F."/>
            <person name="Fujisawa T."/>
            <person name="Togashi T."/>
            <person name="Yamamoto N."/>
            <person name="Seo M."/>
            <person name="Sato S."/>
            <person name="Yamada T."/>
            <person name="Mori H."/>
            <person name="Tajima N."/>
            <person name="Moriyama T."/>
            <person name="Ikeuchi M."/>
            <person name="Watanabe M."/>
            <person name="Wada H."/>
            <person name="Kobayashi K."/>
            <person name="Saito M."/>
            <person name="Masuda T."/>
            <person name="Sasaki-Sekimoto Y."/>
            <person name="Mashiguchi K."/>
            <person name="Awai K."/>
            <person name="Shimojima M."/>
            <person name="Masuda S."/>
            <person name="Iwai M."/>
            <person name="Nobusawa T."/>
            <person name="Narise T."/>
            <person name="Kondo S."/>
            <person name="Saito H."/>
            <person name="Sato R."/>
            <person name="Murakawa M."/>
            <person name="Ihara Y."/>
            <person name="Oshima-Yamada Y."/>
            <person name="Ohtaka K."/>
            <person name="Satoh M."/>
            <person name="Sonobe K."/>
            <person name="Ishii M."/>
            <person name="Ohtani R."/>
            <person name="Kanamori-Sato M."/>
            <person name="Honoki R."/>
            <person name="Miyazaki D."/>
            <person name="Mochizuki H."/>
            <person name="Umetsu J."/>
            <person name="Higashi K."/>
            <person name="Shibata D."/>
            <person name="Kamiya Y."/>
            <person name="Sato N."/>
            <person name="Nakamura Y."/>
            <person name="Tabata S."/>
            <person name="Ida S."/>
            <person name="Kurokawa K."/>
            <person name="Ohta H."/>
        </authorList>
    </citation>
    <scope>NUCLEOTIDE SEQUENCE [LARGE SCALE GENOMIC DNA]</scope>
    <source>
        <strain evidence="13 14">NIES-2285</strain>
    </source>
</reference>
<dbReference type="CDD" id="cd00183">
    <property type="entry name" value="TFIIS_I"/>
    <property type="match status" value="1"/>
</dbReference>
<evidence type="ECO:0000256" key="9">
    <source>
        <dbReference type="SAM" id="MobiDB-lite"/>
    </source>
</evidence>
<dbReference type="InterPro" id="IPR003617">
    <property type="entry name" value="TFIIS/CRSP70_N_sub"/>
</dbReference>
<evidence type="ECO:0000313" key="13">
    <source>
        <dbReference type="EMBL" id="GAQ89179.1"/>
    </source>
</evidence>
<evidence type="ECO:0000256" key="3">
    <source>
        <dbReference type="ARBA" id="ARBA00022771"/>
    </source>
</evidence>
<keyword evidence="8" id="KW-0805">Transcription regulation</keyword>
<dbReference type="Pfam" id="PF07500">
    <property type="entry name" value="TFIIS_M"/>
    <property type="match status" value="1"/>
</dbReference>
<comment type="similarity">
    <text evidence="8">Belongs to the TFS-II family.</text>
</comment>
<gene>
    <name evidence="13" type="ORF">KFL_004940100</name>
</gene>
<keyword evidence="8" id="KW-0804">Transcription</keyword>
<dbReference type="SMART" id="SM00510">
    <property type="entry name" value="TFS2M"/>
    <property type="match status" value="1"/>
</dbReference>
<feature type="domain" description="TFIIS central" evidence="12">
    <location>
        <begin position="176"/>
        <end position="296"/>
    </location>
</feature>
<evidence type="ECO:0000256" key="5">
    <source>
        <dbReference type="ARBA" id="ARBA00023242"/>
    </source>
</evidence>
<dbReference type="SMART" id="SM00440">
    <property type="entry name" value="ZnF_C2C2"/>
    <property type="match status" value="1"/>
</dbReference>
<evidence type="ECO:0000259" key="10">
    <source>
        <dbReference type="PROSITE" id="PS51133"/>
    </source>
</evidence>
<accession>A0A1Y1II46</accession>
<evidence type="ECO:0000256" key="1">
    <source>
        <dbReference type="ARBA" id="ARBA00004123"/>
    </source>
</evidence>
<keyword evidence="5 7" id="KW-0539">Nucleus</keyword>
<dbReference type="AlphaFoldDB" id="A0A1Y1II46"/>
<dbReference type="SUPFAM" id="SSF47676">
    <property type="entry name" value="Conserved domain common to transcription factors TFIIS, elongin A, CRSP70"/>
    <property type="match status" value="1"/>
</dbReference>
<evidence type="ECO:0000259" key="11">
    <source>
        <dbReference type="PROSITE" id="PS51319"/>
    </source>
</evidence>